<proteinExistence type="predicted"/>
<dbReference type="AlphaFoldDB" id="A0A6C0E9Y9"/>
<evidence type="ECO:0000256" key="2">
    <source>
        <dbReference type="ARBA" id="ARBA00022741"/>
    </source>
</evidence>
<accession>A0A6C0E9Y9</accession>
<sequence length="388" mass="45536">MKKGLVIFLIITALCVLLIYKLTTTSAYEHMTNIAKKFGWKRNKCAYTMNETLKNVLIENEIVNSEEWDLYFPCTYDDINYEIRQMPVKRDAKYFIINNADNLTAKNKLWDYVLEYHKYPKAIQMMPKTYNLDSPFQIAKLKTDYKKGQLYILKKNIQRQEGLKITDNLDEMLGAKKEGYVIVQELLQNPYTIDGRKTNMRFYVLVICKNGLINVYVYNDGFMYYTKEKFVKGSKSMDTNVTTGYIDRAVYKTNPLTHNDMRQYLDKKRELNDAEKELIKNNKLSEIYFNRINDLLKDIYISYVGKICDGNKLKNNMTFQLFGVDIAVDDQLKPMIMEINKGPDMGAKDDRDYKLKKGVITDMLALLNFVEIKHKNGFIQLIKNNVKI</sequence>
<keyword evidence="2" id="KW-0547">Nucleotide-binding</keyword>
<dbReference type="PANTHER" id="PTHR12241">
    <property type="entry name" value="TUBULIN POLYGLUTAMYLASE"/>
    <property type="match status" value="1"/>
</dbReference>
<dbReference type="GO" id="GO:0005524">
    <property type="term" value="F:ATP binding"/>
    <property type="evidence" value="ECO:0007669"/>
    <property type="project" value="UniProtKB-KW"/>
</dbReference>
<dbReference type="PANTHER" id="PTHR12241:SF147">
    <property type="entry name" value="TUBULIN POLYGLUTAMYLASE TTLL7"/>
    <property type="match status" value="1"/>
</dbReference>
<keyword evidence="1" id="KW-0436">Ligase</keyword>
<dbReference type="Pfam" id="PF03133">
    <property type="entry name" value="TTL"/>
    <property type="match status" value="1"/>
</dbReference>
<keyword evidence="3" id="KW-0067">ATP-binding</keyword>
<dbReference type="InterPro" id="IPR004344">
    <property type="entry name" value="TTL/TTLL_fam"/>
</dbReference>
<evidence type="ECO:0000256" key="3">
    <source>
        <dbReference type="ARBA" id="ARBA00022840"/>
    </source>
</evidence>
<organism evidence="4">
    <name type="scientific">viral metagenome</name>
    <dbReference type="NCBI Taxonomy" id="1070528"/>
    <lineage>
        <taxon>unclassified sequences</taxon>
        <taxon>metagenomes</taxon>
        <taxon>organismal metagenomes</taxon>
    </lineage>
</organism>
<dbReference type="GO" id="GO:0036064">
    <property type="term" value="C:ciliary basal body"/>
    <property type="evidence" value="ECO:0007669"/>
    <property type="project" value="TreeGrafter"/>
</dbReference>
<protein>
    <recommendedName>
        <fullName evidence="5">Tubulin-tyrosine ligase</fullName>
    </recommendedName>
</protein>
<evidence type="ECO:0000313" key="4">
    <source>
        <dbReference type="EMBL" id="QHT25956.1"/>
    </source>
</evidence>
<dbReference type="GO" id="GO:0070740">
    <property type="term" value="F:tubulin-glutamic acid ligase activity"/>
    <property type="evidence" value="ECO:0007669"/>
    <property type="project" value="TreeGrafter"/>
</dbReference>
<dbReference type="EMBL" id="MN739776">
    <property type="protein sequence ID" value="QHT25956.1"/>
    <property type="molecule type" value="Genomic_DNA"/>
</dbReference>
<dbReference type="GO" id="GO:0015631">
    <property type="term" value="F:tubulin binding"/>
    <property type="evidence" value="ECO:0007669"/>
    <property type="project" value="TreeGrafter"/>
</dbReference>
<dbReference type="Gene3D" id="3.30.470.20">
    <property type="entry name" value="ATP-grasp fold, B domain"/>
    <property type="match status" value="1"/>
</dbReference>
<dbReference type="GO" id="GO:0000226">
    <property type="term" value="P:microtubule cytoskeleton organization"/>
    <property type="evidence" value="ECO:0007669"/>
    <property type="project" value="TreeGrafter"/>
</dbReference>
<dbReference type="PROSITE" id="PS51221">
    <property type="entry name" value="TTL"/>
    <property type="match status" value="1"/>
</dbReference>
<reference evidence="4" key="1">
    <citation type="journal article" date="2020" name="Nature">
        <title>Giant virus diversity and host interactions through global metagenomics.</title>
        <authorList>
            <person name="Schulz F."/>
            <person name="Roux S."/>
            <person name="Paez-Espino D."/>
            <person name="Jungbluth S."/>
            <person name="Walsh D.A."/>
            <person name="Denef V.J."/>
            <person name="McMahon K.D."/>
            <person name="Konstantinidis K.T."/>
            <person name="Eloe-Fadrosh E.A."/>
            <person name="Kyrpides N.C."/>
            <person name="Woyke T."/>
        </authorList>
    </citation>
    <scope>NUCLEOTIDE SEQUENCE</scope>
    <source>
        <strain evidence="4">GVMAG-M-3300023179-27</strain>
    </source>
</reference>
<evidence type="ECO:0008006" key="5">
    <source>
        <dbReference type="Google" id="ProtNLM"/>
    </source>
</evidence>
<name>A0A6C0E9Y9_9ZZZZ</name>
<evidence type="ECO:0000256" key="1">
    <source>
        <dbReference type="ARBA" id="ARBA00022598"/>
    </source>
</evidence>
<dbReference type="SUPFAM" id="SSF56059">
    <property type="entry name" value="Glutathione synthetase ATP-binding domain-like"/>
    <property type="match status" value="1"/>
</dbReference>